<proteinExistence type="predicted"/>
<dbReference type="Proteomes" id="UP001234297">
    <property type="component" value="Chromosome 10"/>
</dbReference>
<organism evidence="1 2">
    <name type="scientific">Persea americana</name>
    <name type="common">Avocado</name>
    <dbReference type="NCBI Taxonomy" id="3435"/>
    <lineage>
        <taxon>Eukaryota</taxon>
        <taxon>Viridiplantae</taxon>
        <taxon>Streptophyta</taxon>
        <taxon>Embryophyta</taxon>
        <taxon>Tracheophyta</taxon>
        <taxon>Spermatophyta</taxon>
        <taxon>Magnoliopsida</taxon>
        <taxon>Magnoliidae</taxon>
        <taxon>Laurales</taxon>
        <taxon>Lauraceae</taxon>
        <taxon>Persea</taxon>
    </lineage>
</organism>
<evidence type="ECO:0000313" key="1">
    <source>
        <dbReference type="EMBL" id="KAJ8622854.1"/>
    </source>
</evidence>
<evidence type="ECO:0000313" key="2">
    <source>
        <dbReference type="Proteomes" id="UP001234297"/>
    </source>
</evidence>
<reference evidence="1 2" key="1">
    <citation type="journal article" date="2022" name="Hortic Res">
        <title>A haplotype resolved chromosomal level avocado genome allows analysis of novel avocado genes.</title>
        <authorList>
            <person name="Nath O."/>
            <person name="Fletcher S.J."/>
            <person name="Hayward A."/>
            <person name="Shaw L.M."/>
            <person name="Masouleh A.K."/>
            <person name="Furtado A."/>
            <person name="Henry R.J."/>
            <person name="Mitter N."/>
        </authorList>
    </citation>
    <scope>NUCLEOTIDE SEQUENCE [LARGE SCALE GENOMIC DNA]</scope>
    <source>
        <strain evidence="2">cv. Hass</strain>
    </source>
</reference>
<comment type="caution">
    <text evidence="1">The sequence shown here is derived from an EMBL/GenBank/DDBJ whole genome shotgun (WGS) entry which is preliminary data.</text>
</comment>
<keyword evidence="2" id="KW-1185">Reference proteome</keyword>
<gene>
    <name evidence="1" type="ORF">MRB53_031383</name>
</gene>
<sequence length="279" mass="30665">MAVELCLDNPSWNTISPRISFSHDLKQADTVPIDSQRRLDSTLLDLSADFDFCVGLRCEKESVSTADELFSNGKILPLQFKNRVPARSNSNREKPQKKSSQSAYDPPILSTKATQQDQKKESLREILANPESDEKPISTKSFWRFNRSSSLNCSSNYRKSLIFSLPLLSRSNSTGSTNPNPRRPPLQKPPSNPNPKSQFSGSGSSLQKPPLKKNSSGGKTHFGSHANGVRISPVLNVPPCISKGSTGLFGFGYLFCNGKDYKGKKKSPQSLVKSRSASV</sequence>
<name>A0ACC2KNW3_PERAE</name>
<accession>A0ACC2KNW3</accession>
<dbReference type="EMBL" id="CM056818">
    <property type="protein sequence ID" value="KAJ8622854.1"/>
    <property type="molecule type" value="Genomic_DNA"/>
</dbReference>
<protein>
    <submittedName>
        <fullName evidence="1">Uncharacterized protein</fullName>
    </submittedName>
</protein>